<evidence type="ECO:0000313" key="1">
    <source>
        <dbReference type="EMBL" id="MCU4753430.1"/>
    </source>
</evidence>
<organism evidence="1 2">
    <name type="scientific">Natronosalvus hydrolyticus</name>
    <dbReference type="NCBI Taxonomy" id="2979988"/>
    <lineage>
        <taxon>Archaea</taxon>
        <taxon>Methanobacteriati</taxon>
        <taxon>Methanobacteriota</taxon>
        <taxon>Stenosarchaea group</taxon>
        <taxon>Halobacteria</taxon>
        <taxon>Halobacteriales</taxon>
        <taxon>Natrialbaceae</taxon>
        <taxon>Natronosalvus</taxon>
    </lineage>
</organism>
<dbReference type="EMBL" id="JAOPJZ010000017">
    <property type="protein sequence ID" value="MCU4753430.1"/>
    <property type="molecule type" value="Genomic_DNA"/>
</dbReference>
<dbReference type="Proteomes" id="UP001321047">
    <property type="component" value="Unassembled WGS sequence"/>
</dbReference>
<protein>
    <submittedName>
        <fullName evidence="1">Uncharacterized protein</fullName>
    </submittedName>
</protein>
<reference evidence="1 2" key="1">
    <citation type="submission" date="2022-09" db="EMBL/GenBank/DDBJ databases">
        <title>Enrichment on poylsaccharides allowed isolation of novel metabolic and taxonomic groups of Haloarchaea.</title>
        <authorList>
            <person name="Sorokin D.Y."/>
            <person name="Elcheninov A.G."/>
            <person name="Khizhniak T.V."/>
            <person name="Kolganova T.V."/>
            <person name="Kublanov I.V."/>
        </authorList>
    </citation>
    <scope>NUCLEOTIDE SEQUENCE [LARGE SCALE GENOMIC DNA]</scope>
    <source>
        <strain evidence="1 2">AArc-curdl1</strain>
    </source>
</reference>
<proteinExistence type="predicted"/>
<gene>
    <name evidence="1" type="ORF">OB919_15810</name>
</gene>
<evidence type="ECO:0000313" key="2">
    <source>
        <dbReference type="Proteomes" id="UP001321047"/>
    </source>
</evidence>
<keyword evidence="2" id="KW-1185">Reference proteome</keyword>
<name>A0AAP3E800_9EURY</name>
<accession>A0AAP3E800</accession>
<comment type="caution">
    <text evidence="1">The sequence shown here is derived from an EMBL/GenBank/DDBJ whole genome shotgun (WGS) entry which is preliminary data.</text>
</comment>
<sequence>MSYEILFTEEHREQVVRYHSEEVADQLEKRLETKQRQLELISEQNQLGQRFHNFFGYKGIHVAEASFKAHRNQYRALLILVGSFEDNYLVFYKVVEKEDRYESSQQWKTWRSVVENPSQIKKKAKDWVLEEMDL</sequence>
<dbReference type="RefSeq" id="WP_342809747.1">
    <property type="nucleotide sequence ID" value="NZ_JAOPJZ010000017.1"/>
</dbReference>
<dbReference type="AlphaFoldDB" id="A0AAP3E800"/>